<dbReference type="Gene3D" id="1.20.1280.50">
    <property type="match status" value="1"/>
</dbReference>
<name>A0A8H6VST7_9AGAR</name>
<reference evidence="1" key="1">
    <citation type="submission" date="2020-05" db="EMBL/GenBank/DDBJ databases">
        <title>Mycena genomes resolve the evolution of fungal bioluminescence.</title>
        <authorList>
            <person name="Tsai I.J."/>
        </authorList>
    </citation>
    <scope>NUCLEOTIDE SEQUENCE</scope>
    <source>
        <strain evidence="1">171206Taipei</strain>
    </source>
</reference>
<dbReference type="OrthoDB" id="2269034at2759"/>
<accession>A0A8H6VST7</accession>
<evidence type="ECO:0000313" key="2">
    <source>
        <dbReference type="Proteomes" id="UP000636479"/>
    </source>
</evidence>
<evidence type="ECO:0000313" key="1">
    <source>
        <dbReference type="EMBL" id="KAF7292697.1"/>
    </source>
</evidence>
<organism evidence="1 2">
    <name type="scientific">Mycena indigotica</name>
    <dbReference type="NCBI Taxonomy" id="2126181"/>
    <lineage>
        <taxon>Eukaryota</taxon>
        <taxon>Fungi</taxon>
        <taxon>Dikarya</taxon>
        <taxon>Basidiomycota</taxon>
        <taxon>Agaricomycotina</taxon>
        <taxon>Agaricomycetes</taxon>
        <taxon>Agaricomycetidae</taxon>
        <taxon>Agaricales</taxon>
        <taxon>Marasmiineae</taxon>
        <taxon>Mycenaceae</taxon>
        <taxon>Mycena</taxon>
    </lineage>
</organism>
<dbReference type="RefSeq" id="XP_037215125.1">
    <property type="nucleotide sequence ID" value="XM_037368199.1"/>
</dbReference>
<dbReference type="Gene3D" id="3.80.10.10">
    <property type="entry name" value="Ribonuclease Inhibitor"/>
    <property type="match status" value="1"/>
</dbReference>
<dbReference type="Proteomes" id="UP000636479">
    <property type="component" value="Unassembled WGS sequence"/>
</dbReference>
<sequence>MAGKHHRYRIKTNKTELKLAADDDEDCPTLPPLPNMSNHPIHSLPVELIAHIFVHSLDTHPNPNLSSRHSPLLFTRICARWRAIALQTPALWSAVSLELYSPVKDSSLHAMLAFWLSHSKEHPLDLYLHYRHRMLDDTISLLAGSADQWTNVDLFVHSTTMASLDTMTQYGRRQESGFCHLRRLSLGIVPVPGSGQSSHLPITCFSQAPLLTEVKLYKIPPCPDSIELPWTQLTSLEVKCSDIHSSLNVLRATPLLTNLHVQIDCPPAGGLWTELVEDNATGEYAHSALKSLSINVHPAALSTAPIRALLRLLPCDLPALESLVLPTLTPDDVSAFTAFVDRANLESLTIALAPLPAEGLCQVFSGKGMKRLRFLELRHAGENTLCALFDKLAGDLQMGEQEVGEGYDQAPAMVFLPSLQSLHVDSFRSAVPYPALLSALRAPGRASPFSFSMTVTAPRRGSVSENTDAVEEVRQLKAKGLKIAVEHLYEGSAI</sequence>
<proteinExistence type="predicted"/>
<gene>
    <name evidence="1" type="ORF">MIND_01167900</name>
</gene>
<protein>
    <submittedName>
        <fullName evidence="1">F-box domain-containing protein</fullName>
    </submittedName>
</protein>
<dbReference type="InterPro" id="IPR032675">
    <property type="entry name" value="LRR_dom_sf"/>
</dbReference>
<dbReference type="AlphaFoldDB" id="A0A8H6VST7"/>
<dbReference type="EMBL" id="JACAZF010000011">
    <property type="protein sequence ID" value="KAF7292697.1"/>
    <property type="molecule type" value="Genomic_DNA"/>
</dbReference>
<keyword evidence="2" id="KW-1185">Reference proteome</keyword>
<comment type="caution">
    <text evidence="1">The sequence shown here is derived from an EMBL/GenBank/DDBJ whole genome shotgun (WGS) entry which is preliminary data.</text>
</comment>
<dbReference type="GeneID" id="59350715"/>